<proteinExistence type="predicted"/>
<evidence type="ECO:0000313" key="2">
    <source>
        <dbReference type="WBParaSite" id="TCONS_00012053.p1"/>
    </source>
</evidence>
<sequence>YYTFVYCLSSQRSSRVMNSPRNLKQKPKSCTDIQDELKTIKQLCAKHEKLCLCFSRWKTNVEQNDAQLQILNETATSLRYRHKMLTEMISLKPTEPEVLEKLQKEIKAVEDQVDIWIRELSEINEVRTHLDIEFIQLKAKLQRSMTNIEIAHLDFDTIEENHRLIWKKFLYNTRQLSKSR</sequence>
<accession>A0AAF5DJ25</accession>
<organism evidence="1 2">
    <name type="scientific">Strongyloides stercoralis</name>
    <name type="common">Threadworm</name>
    <dbReference type="NCBI Taxonomy" id="6248"/>
    <lineage>
        <taxon>Eukaryota</taxon>
        <taxon>Metazoa</taxon>
        <taxon>Ecdysozoa</taxon>
        <taxon>Nematoda</taxon>
        <taxon>Chromadorea</taxon>
        <taxon>Rhabditida</taxon>
        <taxon>Tylenchina</taxon>
        <taxon>Panagrolaimomorpha</taxon>
        <taxon>Strongyloidoidea</taxon>
        <taxon>Strongyloididae</taxon>
        <taxon>Strongyloides</taxon>
    </lineage>
</organism>
<dbReference type="WBParaSite" id="TCONS_00012053.p1">
    <property type="protein sequence ID" value="TCONS_00012053.p1"/>
    <property type="gene ID" value="XLOC_007322"/>
</dbReference>
<reference evidence="2" key="1">
    <citation type="submission" date="2024-02" db="UniProtKB">
        <authorList>
            <consortium name="WormBaseParasite"/>
        </authorList>
    </citation>
    <scope>IDENTIFICATION</scope>
</reference>
<evidence type="ECO:0000313" key="1">
    <source>
        <dbReference type="Proteomes" id="UP000035681"/>
    </source>
</evidence>
<name>A0AAF5DJ25_STRER</name>
<dbReference type="AlphaFoldDB" id="A0AAF5DJ25"/>
<keyword evidence="1" id="KW-1185">Reference proteome</keyword>
<protein>
    <submittedName>
        <fullName evidence="2">Uncharacterized protein</fullName>
    </submittedName>
</protein>
<dbReference type="Proteomes" id="UP000035681">
    <property type="component" value="Unplaced"/>
</dbReference>